<dbReference type="Pfam" id="PF13400">
    <property type="entry name" value="Tad"/>
    <property type="match status" value="1"/>
</dbReference>
<comment type="caution">
    <text evidence="2">The sequence shown here is derived from an EMBL/GenBank/DDBJ whole genome shotgun (WGS) entry which is preliminary data.</text>
</comment>
<reference evidence="2 3" key="1">
    <citation type="submission" date="2018-06" db="EMBL/GenBank/DDBJ databases">
        <title>Sphaerisporangium craniellae sp. nov., isolated from a marine sponge in the South China Sea.</title>
        <authorList>
            <person name="Li L."/>
        </authorList>
    </citation>
    <scope>NUCLEOTIDE SEQUENCE [LARGE SCALE GENOMIC DNA]</scope>
    <source>
        <strain evidence="2 3">LHW63015</strain>
    </source>
</reference>
<accession>A0A366LTG0</accession>
<protein>
    <recommendedName>
        <fullName evidence="1">Putative Flp pilus-assembly TadG-like N-terminal domain-containing protein</fullName>
    </recommendedName>
</protein>
<proteinExistence type="predicted"/>
<dbReference type="AlphaFoldDB" id="A0A366LTG0"/>
<dbReference type="InterPro" id="IPR028087">
    <property type="entry name" value="Tad_N"/>
</dbReference>
<keyword evidence="3" id="KW-1185">Reference proteome</keyword>
<evidence type="ECO:0000313" key="2">
    <source>
        <dbReference type="EMBL" id="RBQ17236.1"/>
    </source>
</evidence>
<dbReference type="Proteomes" id="UP000253303">
    <property type="component" value="Unassembled WGS sequence"/>
</dbReference>
<feature type="domain" description="Putative Flp pilus-assembly TadG-like N-terminal" evidence="1">
    <location>
        <begin position="1"/>
        <end position="44"/>
    </location>
</feature>
<gene>
    <name evidence="2" type="ORF">DP939_25145</name>
</gene>
<organism evidence="2 3">
    <name type="scientific">Spongiactinospora rosea</name>
    <dbReference type="NCBI Taxonomy" id="2248750"/>
    <lineage>
        <taxon>Bacteria</taxon>
        <taxon>Bacillati</taxon>
        <taxon>Actinomycetota</taxon>
        <taxon>Actinomycetes</taxon>
        <taxon>Streptosporangiales</taxon>
        <taxon>Streptosporangiaceae</taxon>
        <taxon>Spongiactinospora</taxon>
    </lineage>
</organism>
<dbReference type="RefSeq" id="WP_113983244.1">
    <property type="nucleotide sequence ID" value="NZ_QMEY01000012.1"/>
</dbReference>
<dbReference type="EMBL" id="QMEY01000012">
    <property type="protein sequence ID" value="RBQ17236.1"/>
    <property type="molecule type" value="Genomic_DNA"/>
</dbReference>
<sequence length="127" mass="12988">MTLFVIVFALILLLLVGLTADGGAKMTAGRRATAIAEEAARAGAGMVDLGRAYTRGEAAVDPAAAARAARTYLTRTGHAGTVTTVGSRRLRVSVTVREPTVLLSLIGISDFTVTGNAEAELVPGPPP</sequence>
<evidence type="ECO:0000313" key="3">
    <source>
        <dbReference type="Proteomes" id="UP000253303"/>
    </source>
</evidence>
<evidence type="ECO:0000259" key="1">
    <source>
        <dbReference type="Pfam" id="PF13400"/>
    </source>
</evidence>
<dbReference type="OrthoDB" id="3538322at2"/>
<name>A0A366LTG0_9ACTN</name>